<name>A0A9D4LIQ7_DREPO</name>
<evidence type="ECO:0000256" key="1">
    <source>
        <dbReference type="SAM" id="MobiDB-lite"/>
    </source>
</evidence>
<dbReference type="AlphaFoldDB" id="A0A9D4LIQ7"/>
<reference evidence="2" key="2">
    <citation type="submission" date="2020-11" db="EMBL/GenBank/DDBJ databases">
        <authorList>
            <person name="McCartney M.A."/>
            <person name="Auch B."/>
            <person name="Kono T."/>
            <person name="Mallez S."/>
            <person name="Becker A."/>
            <person name="Gohl D.M."/>
            <person name="Silverstein K.A.T."/>
            <person name="Koren S."/>
            <person name="Bechman K.B."/>
            <person name="Herman A."/>
            <person name="Abrahante J.E."/>
            <person name="Garbe J."/>
        </authorList>
    </citation>
    <scope>NUCLEOTIDE SEQUENCE</scope>
    <source>
        <strain evidence="2">Duluth1</strain>
        <tissue evidence="2">Whole animal</tissue>
    </source>
</reference>
<evidence type="ECO:0000313" key="3">
    <source>
        <dbReference type="Proteomes" id="UP000828390"/>
    </source>
</evidence>
<keyword evidence="3" id="KW-1185">Reference proteome</keyword>
<sequence>MDRKVKKTRRMKICKPGSHRTVDCNAEIEVDWSHFAKTSPTDDSPCSGIPMTKDKSVAPLSP</sequence>
<protein>
    <submittedName>
        <fullName evidence="2">Uncharacterized protein</fullName>
    </submittedName>
</protein>
<gene>
    <name evidence="2" type="ORF">DPMN_102246</name>
</gene>
<feature type="region of interest" description="Disordered" evidence="1">
    <location>
        <begin position="37"/>
        <end position="62"/>
    </location>
</feature>
<dbReference type="EMBL" id="JAIWYP010000003">
    <property type="protein sequence ID" value="KAH3859432.1"/>
    <property type="molecule type" value="Genomic_DNA"/>
</dbReference>
<evidence type="ECO:0000313" key="2">
    <source>
        <dbReference type="EMBL" id="KAH3859432.1"/>
    </source>
</evidence>
<comment type="caution">
    <text evidence="2">The sequence shown here is derived from an EMBL/GenBank/DDBJ whole genome shotgun (WGS) entry which is preliminary data.</text>
</comment>
<reference evidence="2" key="1">
    <citation type="journal article" date="2019" name="bioRxiv">
        <title>The Genome of the Zebra Mussel, Dreissena polymorpha: A Resource for Invasive Species Research.</title>
        <authorList>
            <person name="McCartney M.A."/>
            <person name="Auch B."/>
            <person name="Kono T."/>
            <person name="Mallez S."/>
            <person name="Zhang Y."/>
            <person name="Obille A."/>
            <person name="Becker A."/>
            <person name="Abrahante J.E."/>
            <person name="Garbe J."/>
            <person name="Badalamenti J.P."/>
            <person name="Herman A."/>
            <person name="Mangelson H."/>
            <person name="Liachko I."/>
            <person name="Sullivan S."/>
            <person name="Sone E.D."/>
            <person name="Koren S."/>
            <person name="Silverstein K.A.T."/>
            <person name="Beckman K.B."/>
            <person name="Gohl D.M."/>
        </authorList>
    </citation>
    <scope>NUCLEOTIDE SEQUENCE</scope>
    <source>
        <strain evidence="2">Duluth1</strain>
        <tissue evidence="2">Whole animal</tissue>
    </source>
</reference>
<proteinExistence type="predicted"/>
<organism evidence="2 3">
    <name type="scientific">Dreissena polymorpha</name>
    <name type="common">Zebra mussel</name>
    <name type="synonym">Mytilus polymorpha</name>
    <dbReference type="NCBI Taxonomy" id="45954"/>
    <lineage>
        <taxon>Eukaryota</taxon>
        <taxon>Metazoa</taxon>
        <taxon>Spiralia</taxon>
        <taxon>Lophotrochozoa</taxon>
        <taxon>Mollusca</taxon>
        <taxon>Bivalvia</taxon>
        <taxon>Autobranchia</taxon>
        <taxon>Heteroconchia</taxon>
        <taxon>Euheterodonta</taxon>
        <taxon>Imparidentia</taxon>
        <taxon>Neoheterodontei</taxon>
        <taxon>Myida</taxon>
        <taxon>Dreissenoidea</taxon>
        <taxon>Dreissenidae</taxon>
        <taxon>Dreissena</taxon>
    </lineage>
</organism>
<dbReference type="Proteomes" id="UP000828390">
    <property type="component" value="Unassembled WGS sequence"/>
</dbReference>
<accession>A0A9D4LIQ7</accession>